<evidence type="ECO:0000313" key="3">
    <source>
        <dbReference type="EMBL" id="KAA2235028.1"/>
    </source>
</evidence>
<organism evidence="3 4">
    <name type="scientific">Salinarimonas soli</name>
    <dbReference type="NCBI Taxonomy" id="1638099"/>
    <lineage>
        <taxon>Bacteria</taxon>
        <taxon>Pseudomonadati</taxon>
        <taxon>Pseudomonadota</taxon>
        <taxon>Alphaproteobacteria</taxon>
        <taxon>Hyphomicrobiales</taxon>
        <taxon>Salinarimonadaceae</taxon>
        <taxon>Salinarimonas</taxon>
    </lineage>
</organism>
<feature type="region of interest" description="Disordered" evidence="1">
    <location>
        <begin position="42"/>
        <end position="83"/>
    </location>
</feature>
<evidence type="ECO:0000256" key="1">
    <source>
        <dbReference type="SAM" id="MobiDB-lite"/>
    </source>
</evidence>
<sequence>MRHIIMACLAGALLAGIPAGAQAQYRGIDATGGIERGDRAERLERRRERAGEDGLERRGGRAERGEQQAQRYEREDGFERRGGFDRGYGDERRVIIRRERVREPVVVERRFVRPPRARTVCTTRIRERVTPGGVVIRRPVEVCRQNFGAL</sequence>
<evidence type="ECO:0000313" key="4">
    <source>
        <dbReference type="Proteomes" id="UP000323142"/>
    </source>
</evidence>
<reference evidence="3 4" key="2">
    <citation type="submission" date="2019-09" db="EMBL/GenBank/DDBJ databases">
        <authorList>
            <person name="Jin C."/>
        </authorList>
    </citation>
    <scope>NUCLEOTIDE SEQUENCE [LARGE SCALE GENOMIC DNA]</scope>
    <source>
        <strain evidence="3 4">BN140002</strain>
    </source>
</reference>
<proteinExistence type="predicted"/>
<protein>
    <submittedName>
        <fullName evidence="3">Uncharacterized protein</fullName>
    </submittedName>
</protein>
<gene>
    <name evidence="3" type="ORF">F0L46_22090</name>
</gene>
<comment type="caution">
    <text evidence="3">The sequence shown here is derived from an EMBL/GenBank/DDBJ whole genome shotgun (WGS) entry which is preliminary data.</text>
</comment>
<dbReference type="Proteomes" id="UP000323142">
    <property type="component" value="Unassembled WGS sequence"/>
</dbReference>
<dbReference type="RefSeq" id="WP_149821645.1">
    <property type="nucleotide sequence ID" value="NZ_VUOA01000040.1"/>
</dbReference>
<name>A0A5B2V8F9_9HYPH</name>
<feature type="signal peptide" evidence="2">
    <location>
        <begin position="1"/>
        <end position="23"/>
    </location>
</feature>
<reference evidence="3 4" key="1">
    <citation type="submission" date="2019-09" db="EMBL/GenBank/DDBJ databases">
        <title>Salinarimonas rosea gen. nov., sp. nov., a new member of the a-2 subgroup of the Proteobacteria.</title>
        <authorList>
            <person name="Liu J."/>
        </authorList>
    </citation>
    <scope>NUCLEOTIDE SEQUENCE [LARGE SCALE GENOMIC DNA]</scope>
    <source>
        <strain evidence="3 4">BN140002</strain>
    </source>
</reference>
<keyword evidence="4" id="KW-1185">Reference proteome</keyword>
<dbReference type="OrthoDB" id="8021415at2"/>
<accession>A0A5B2V8F9</accession>
<keyword evidence="2" id="KW-0732">Signal</keyword>
<feature type="chain" id="PRO_5023073953" evidence="2">
    <location>
        <begin position="24"/>
        <end position="150"/>
    </location>
</feature>
<dbReference type="EMBL" id="VUOA01000040">
    <property type="protein sequence ID" value="KAA2235028.1"/>
    <property type="molecule type" value="Genomic_DNA"/>
</dbReference>
<evidence type="ECO:0000256" key="2">
    <source>
        <dbReference type="SAM" id="SignalP"/>
    </source>
</evidence>
<dbReference type="AlphaFoldDB" id="A0A5B2V8F9"/>